<dbReference type="EMBL" id="FWFO01000005">
    <property type="protein sequence ID" value="SLN70649.1"/>
    <property type="molecule type" value="Genomic_DNA"/>
</dbReference>
<organism evidence="1 2">
    <name type="scientific">Falsiruegeria litorea R37</name>
    <dbReference type="NCBI Taxonomy" id="1200284"/>
    <lineage>
        <taxon>Bacteria</taxon>
        <taxon>Pseudomonadati</taxon>
        <taxon>Pseudomonadota</taxon>
        <taxon>Alphaproteobacteria</taxon>
        <taxon>Rhodobacterales</taxon>
        <taxon>Roseobacteraceae</taxon>
        <taxon>Falsiruegeria</taxon>
    </lineage>
</organism>
<name>A0A1Y5TUR8_9RHOB</name>
<proteinExistence type="predicted"/>
<accession>A0A1Y5TUR8</accession>
<keyword evidence="2" id="KW-1185">Reference proteome</keyword>
<evidence type="ECO:0000313" key="2">
    <source>
        <dbReference type="Proteomes" id="UP000193077"/>
    </source>
</evidence>
<evidence type="ECO:0000313" key="1">
    <source>
        <dbReference type="EMBL" id="SLN70649.1"/>
    </source>
</evidence>
<reference evidence="1 2" key="1">
    <citation type="submission" date="2017-03" db="EMBL/GenBank/DDBJ databases">
        <authorList>
            <person name="Afonso C.L."/>
            <person name="Miller P.J."/>
            <person name="Scott M.A."/>
            <person name="Spackman E."/>
            <person name="Goraichik I."/>
            <person name="Dimitrov K.M."/>
            <person name="Suarez D.L."/>
            <person name="Swayne D.E."/>
        </authorList>
    </citation>
    <scope>NUCLEOTIDE SEQUENCE [LARGE SCALE GENOMIC DNA]</scope>
    <source>
        <strain evidence="1 2">CECT 7639</strain>
    </source>
</reference>
<protein>
    <submittedName>
        <fullName evidence="1">Uncharacterized protein</fullName>
    </submittedName>
</protein>
<sequence length="127" mass="13344">MKNPLTHRVSSADRSVSSIIASKRVSAPITAGLLLCVGMITGCSEPTARGGISEPDPELVFVRGYRSTDDDCKLTGESAFTVEFLDDAADLVTCSTGSAAAATLMSETSASMVTQTNSYTLYSVPRR</sequence>
<dbReference type="AlphaFoldDB" id="A0A1Y5TUR8"/>
<dbReference type="RefSeq" id="WP_085797823.1">
    <property type="nucleotide sequence ID" value="NZ_FWFO01000005.1"/>
</dbReference>
<dbReference type="Proteomes" id="UP000193077">
    <property type="component" value="Unassembled WGS sequence"/>
</dbReference>
<gene>
    <name evidence="1" type="ORF">TRL7639_04188</name>
</gene>
<dbReference type="OrthoDB" id="7392270at2"/>